<gene>
    <name evidence="1" type="ORF">V1517DRAFT_332890</name>
</gene>
<sequence>MVQIQLLSHTRDQLKVAGMTIDDSMFVEVFLRSLTPFYSDALPALFTAPNMSVTEVFKALTHFRLQRESMTYGKGLASTDNSNRSAAYMSEAYPRSKYVHRDWQYRFRSRKGLRCGNCGGRFHTENTCRKPPVGQAKNKAYHNPTTFSSQPPRSEQKLQHSVTVVSADTSSHAAPTSPRNNEKDVIDLKIDTDIDESLYQVDSDNESLLDWYLDTGATSHVCNNPKLFRTYTPFTKPE</sequence>
<evidence type="ECO:0000313" key="1">
    <source>
        <dbReference type="EMBL" id="KAK9319333.1"/>
    </source>
</evidence>
<keyword evidence="2" id="KW-1185">Reference proteome</keyword>
<accession>A0ACC3TDQ6</accession>
<evidence type="ECO:0000313" key="2">
    <source>
        <dbReference type="Proteomes" id="UP001489719"/>
    </source>
</evidence>
<reference evidence="2" key="1">
    <citation type="journal article" date="2024" name="Front. Bioeng. Biotechnol.">
        <title>Genome-scale model development and genomic sequencing of the oleaginous clade Lipomyces.</title>
        <authorList>
            <person name="Czajka J.J."/>
            <person name="Han Y."/>
            <person name="Kim J."/>
            <person name="Mondo S.J."/>
            <person name="Hofstad B.A."/>
            <person name="Robles A."/>
            <person name="Haridas S."/>
            <person name="Riley R."/>
            <person name="LaButti K."/>
            <person name="Pangilinan J."/>
            <person name="Andreopoulos W."/>
            <person name="Lipzen A."/>
            <person name="Yan J."/>
            <person name="Wang M."/>
            <person name="Ng V."/>
            <person name="Grigoriev I.V."/>
            <person name="Spatafora J.W."/>
            <person name="Magnuson J.K."/>
            <person name="Baker S.E."/>
            <person name="Pomraning K.R."/>
        </authorList>
    </citation>
    <scope>NUCLEOTIDE SEQUENCE [LARGE SCALE GENOMIC DNA]</scope>
    <source>
        <strain evidence="2">CBS 10300</strain>
    </source>
</reference>
<name>A0ACC3TDQ6_9ASCO</name>
<dbReference type="EMBL" id="MU970197">
    <property type="protein sequence ID" value="KAK9319333.1"/>
    <property type="molecule type" value="Genomic_DNA"/>
</dbReference>
<comment type="caution">
    <text evidence="1">The sequence shown here is derived from an EMBL/GenBank/DDBJ whole genome shotgun (WGS) entry which is preliminary data.</text>
</comment>
<protein>
    <submittedName>
        <fullName evidence="1">Uncharacterized protein</fullName>
    </submittedName>
</protein>
<dbReference type="Proteomes" id="UP001489719">
    <property type="component" value="Unassembled WGS sequence"/>
</dbReference>
<proteinExistence type="predicted"/>
<organism evidence="1 2">
    <name type="scientific">Lipomyces orientalis</name>
    <dbReference type="NCBI Taxonomy" id="1233043"/>
    <lineage>
        <taxon>Eukaryota</taxon>
        <taxon>Fungi</taxon>
        <taxon>Dikarya</taxon>
        <taxon>Ascomycota</taxon>
        <taxon>Saccharomycotina</taxon>
        <taxon>Lipomycetes</taxon>
        <taxon>Lipomycetales</taxon>
        <taxon>Lipomycetaceae</taxon>
        <taxon>Lipomyces</taxon>
    </lineage>
</organism>